<feature type="region of interest" description="Disordered" evidence="14">
    <location>
        <begin position="850"/>
        <end position="872"/>
    </location>
</feature>
<keyword evidence="11" id="KW-1071">Ligand-gated ion channel</keyword>
<evidence type="ECO:0000256" key="8">
    <source>
        <dbReference type="ARBA" id="ARBA00023170"/>
    </source>
</evidence>
<gene>
    <name evidence="18" type="ORF">EDS130_LOCUS34324</name>
    <name evidence="19" type="ORF">XAT740_LOCUS33747</name>
</gene>
<evidence type="ECO:0000256" key="7">
    <source>
        <dbReference type="ARBA" id="ARBA00023136"/>
    </source>
</evidence>
<protein>
    <recommendedName>
        <fullName evidence="17">Ionotropic glutamate receptor C-terminal domain-containing protein</fullName>
    </recommendedName>
</protein>
<feature type="transmembrane region" description="Helical" evidence="15">
    <location>
        <begin position="635"/>
        <end position="656"/>
    </location>
</feature>
<dbReference type="GO" id="GO:0015276">
    <property type="term" value="F:ligand-gated monoatomic ion channel activity"/>
    <property type="evidence" value="ECO:0007669"/>
    <property type="project" value="InterPro"/>
</dbReference>
<evidence type="ECO:0000256" key="2">
    <source>
        <dbReference type="ARBA" id="ARBA00022448"/>
    </source>
</evidence>
<accession>A0A815ILL3</accession>
<dbReference type="InterPro" id="IPR015683">
    <property type="entry name" value="Ionotropic_Glu_rcpt"/>
</dbReference>
<keyword evidence="8" id="KW-0675">Receptor</keyword>
<dbReference type="InterPro" id="IPR000337">
    <property type="entry name" value="GPCR_3"/>
</dbReference>
<dbReference type="Proteomes" id="UP000663828">
    <property type="component" value="Unassembled WGS sequence"/>
</dbReference>
<dbReference type="InterPro" id="IPR019594">
    <property type="entry name" value="Glu/Gly-bd"/>
</dbReference>
<evidence type="ECO:0000313" key="21">
    <source>
        <dbReference type="Proteomes" id="UP000663852"/>
    </source>
</evidence>
<feature type="chain" id="PRO_5035605667" description="Ionotropic glutamate receptor C-terminal domain-containing protein" evidence="16">
    <location>
        <begin position="18"/>
        <end position="872"/>
    </location>
</feature>
<evidence type="ECO:0000256" key="1">
    <source>
        <dbReference type="ARBA" id="ARBA00004141"/>
    </source>
</evidence>
<dbReference type="Pfam" id="PF00060">
    <property type="entry name" value="Lig_chan"/>
    <property type="match status" value="1"/>
</dbReference>
<dbReference type="SUPFAM" id="SSF81324">
    <property type="entry name" value="Voltage-gated potassium channels"/>
    <property type="match status" value="1"/>
</dbReference>
<dbReference type="EMBL" id="CAJNOR010003246">
    <property type="protein sequence ID" value="CAF1393707.1"/>
    <property type="molecule type" value="Genomic_DNA"/>
</dbReference>
<keyword evidence="3 15" id="KW-0812">Transmembrane</keyword>
<dbReference type="AlphaFoldDB" id="A0A815ILL3"/>
<dbReference type="InterPro" id="IPR001320">
    <property type="entry name" value="Iontro_rcpt_C"/>
</dbReference>
<feature type="domain" description="Ionotropic glutamate receptor C-terminal" evidence="17">
    <location>
        <begin position="450"/>
        <end position="795"/>
    </location>
</feature>
<evidence type="ECO:0000313" key="18">
    <source>
        <dbReference type="EMBL" id="CAF1370095.1"/>
    </source>
</evidence>
<keyword evidence="16" id="KW-0732">Signal</keyword>
<dbReference type="OrthoDB" id="5984008at2759"/>
<feature type="transmembrane region" description="Helical" evidence="15">
    <location>
        <begin position="603"/>
        <end position="623"/>
    </location>
</feature>
<feature type="transmembrane region" description="Helical" evidence="15">
    <location>
        <begin position="573"/>
        <end position="591"/>
    </location>
</feature>
<dbReference type="Gene3D" id="3.40.190.10">
    <property type="entry name" value="Periplasmic binding protein-like II"/>
    <property type="match status" value="2"/>
</dbReference>
<evidence type="ECO:0000256" key="15">
    <source>
        <dbReference type="SAM" id="Phobius"/>
    </source>
</evidence>
<comment type="caution">
    <text evidence="18">The sequence shown here is derived from an EMBL/GenBank/DDBJ whole genome shotgun (WGS) entry which is preliminary data.</text>
</comment>
<keyword evidence="6" id="KW-0406">Ion transport</keyword>
<dbReference type="PANTHER" id="PTHR18966">
    <property type="entry name" value="IONOTROPIC GLUTAMATE RECEPTOR"/>
    <property type="match status" value="1"/>
</dbReference>
<evidence type="ECO:0000256" key="11">
    <source>
        <dbReference type="ARBA" id="ARBA00023286"/>
    </source>
</evidence>
<dbReference type="InterPro" id="IPR028082">
    <property type="entry name" value="Peripla_BP_I"/>
</dbReference>
<proteinExistence type="predicted"/>
<feature type="transmembrane region" description="Helical" evidence="15">
    <location>
        <begin position="814"/>
        <end position="834"/>
    </location>
</feature>
<dbReference type="Pfam" id="PF10613">
    <property type="entry name" value="Lig_chan-Glu_bd"/>
    <property type="match status" value="1"/>
</dbReference>
<feature type="signal peptide" evidence="16">
    <location>
        <begin position="1"/>
        <end position="17"/>
    </location>
</feature>
<dbReference type="GO" id="GO:0004930">
    <property type="term" value="F:G protein-coupled receptor activity"/>
    <property type="evidence" value="ECO:0007669"/>
    <property type="project" value="InterPro"/>
</dbReference>
<evidence type="ECO:0000313" key="19">
    <source>
        <dbReference type="EMBL" id="CAF1393707.1"/>
    </source>
</evidence>
<dbReference type="Proteomes" id="UP000663852">
    <property type="component" value="Unassembled WGS sequence"/>
</dbReference>
<sequence length="872" mass="98023">MWKFYFIFFQFLHFVESTWPISSSSNVQILGLFETISNDSELSFIPRQCHAMFQSAIILSQRYNIKVNNQSIGGQIGQTKGNSIYALNDTCRSLTTSNIVGVIGPPYSREAHVVAAFAEGINIPVISYSATDPTLSDRATYPSFYRTIPSDGLIALKIVELFIRFNWTSCLIIYQNDQFGSNGADSISDAFDKNNLTITDFVVFDMATASIRGNFKDTLTHSLSRIVLLWADETRTSIILQTALLNDLIGPHFLWILSSNIPLDSFNETYYDELIGILTITATVGSRINTTLLNAAYEIWQEYEPETFPGTANVYSHALFTFDSTWFLIQSLQNYCSVNSNISCLSRTNATFCFDIHYDNFDLLMKTLNQMQLLGVTGPIRFDGNVTDRIDGNSFLIKNVQLTADEISFVSVLKYIDENGWQKYDKSSVIIWPNNTLTPPTGFPKLDAVKLRIGLIQSAPFVMTKNVIDASGKENVQLVGFILDFIDRLQTVTGFIPELVLAPSNTTYGGMVQAVVDNVYDIVIGDVTVTSARREIVDFSTPFYDNTFSVIIKKDSTVKLDYFSYLKPFSRNVWLTLLGAWLYAAIIFWILERNVNDSLREKSIMCSIMLSIWYSLCTIFGFGAEFAVQTAAGRVLTFGLYMLSIILVATYTANLASDLTLLKSQGIISGVDDLKNGKIPFSRIGILVNSSFEDYFLREISSGSRNYYPLKEQNEIYTNLIENRIDASIMDTGILQYVTNTLYCDLTLVGTTFNPNVYAIVIPKQWLYTRTMDVQILALKEAGFLNDLITKWFQGQTCSDSSSDSSTAISISSLAGLFLTFLVITALALLLFLWTKRFTIKDYLRRTEFKKNSNDTSSPSELKSESVITQYL</sequence>
<organism evidence="18 21">
    <name type="scientific">Adineta ricciae</name>
    <name type="common">Rotifer</name>
    <dbReference type="NCBI Taxonomy" id="249248"/>
    <lineage>
        <taxon>Eukaryota</taxon>
        <taxon>Metazoa</taxon>
        <taxon>Spiralia</taxon>
        <taxon>Gnathifera</taxon>
        <taxon>Rotifera</taxon>
        <taxon>Eurotatoria</taxon>
        <taxon>Bdelloidea</taxon>
        <taxon>Adinetida</taxon>
        <taxon>Adinetidae</taxon>
        <taxon>Adineta</taxon>
    </lineage>
</organism>
<keyword evidence="2" id="KW-0813">Transport</keyword>
<dbReference type="SUPFAM" id="SSF53850">
    <property type="entry name" value="Periplasmic binding protein-like II"/>
    <property type="match status" value="1"/>
</dbReference>
<dbReference type="GO" id="GO:0045211">
    <property type="term" value="C:postsynaptic membrane"/>
    <property type="evidence" value="ECO:0007669"/>
    <property type="project" value="UniProtKB-SubCell"/>
</dbReference>
<feature type="compositionally biased region" description="Polar residues" evidence="14">
    <location>
        <begin position="854"/>
        <end position="872"/>
    </location>
</feature>
<dbReference type="SMART" id="SM00079">
    <property type="entry name" value="PBPe"/>
    <property type="match status" value="1"/>
</dbReference>
<keyword evidence="7 15" id="KW-0472">Membrane</keyword>
<dbReference type="PRINTS" id="PR00248">
    <property type="entry name" value="GPCRMGR"/>
</dbReference>
<keyword evidence="5" id="KW-0770">Synapse</keyword>
<evidence type="ECO:0000313" key="20">
    <source>
        <dbReference type="Proteomes" id="UP000663828"/>
    </source>
</evidence>
<dbReference type="Pfam" id="PF01094">
    <property type="entry name" value="ANF_receptor"/>
    <property type="match status" value="1"/>
</dbReference>
<keyword evidence="10" id="KW-0628">Postsynaptic cell membrane</keyword>
<evidence type="ECO:0000256" key="14">
    <source>
        <dbReference type="SAM" id="MobiDB-lite"/>
    </source>
</evidence>
<evidence type="ECO:0000256" key="5">
    <source>
        <dbReference type="ARBA" id="ARBA00023018"/>
    </source>
</evidence>
<evidence type="ECO:0000256" key="12">
    <source>
        <dbReference type="ARBA" id="ARBA00023303"/>
    </source>
</evidence>
<keyword evidence="12" id="KW-0407">Ion channel</keyword>
<evidence type="ECO:0000259" key="17">
    <source>
        <dbReference type="SMART" id="SM00079"/>
    </source>
</evidence>
<evidence type="ECO:0000256" key="10">
    <source>
        <dbReference type="ARBA" id="ARBA00023257"/>
    </source>
</evidence>
<keyword evidence="20" id="KW-1185">Reference proteome</keyword>
<dbReference type="SUPFAM" id="SSF53822">
    <property type="entry name" value="Periplasmic binding protein-like I"/>
    <property type="match status" value="1"/>
</dbReference>
<dbReference type="EMBL" id="CAJNOJ010000286">
    <property type="protein sequence ID" value="CAF1370095.1"/>
    <property type="molecule type" value="Genomic_DNA"/>
</dbReference>
<comment type="subcellular location">
    <subcellularLocation>
        <location evidence="1">Membrane</location>
        <topology evidence="1">Multi-pass membrane protein</topology>
    </subcellularLocation>
    <subcellularLocation>
        <location evidence="13">Postsynaptic cell membrane</location>
    </subcellularLocation>
</comment>
<evidence type="ECO:0000256" key="4">
    <source>
        <dbReference type="ARBA" id="ARBA00022989"/>
    </source>
</evidence>
<keyword evidence="4 15" id="KW-1133">Transmembrane helix</keyword>
<evidence type="ECO:0000256" key="13">
    <source>
        <dbReference type="ARBA" id="ARBA00034100"/>
    </source>
</evidence>
<evidence type="ECO:0000256" key="6">
    <source>
        <dbReference type="ARBA" id="ARBA00023065"/>
    </source>
</evidence>
<reference evidence="18" key="1">
    <citation type="submission" date="2021-02" db="EMBL/GenBank/DDBJ databases">
        <authorList>
            <person name="Nowell W R."/>
        </authorList>
    </citation>
    <scope>NUCLEOTIDE SEQUENCE</scope>
</reference>
<evidence type="ECO:0000256" key="3">
    <source>
        <dbReference type="ARBA" id="ARBA00022692"/>
    </source>
</evidence>
<evidence type="ECO:0000256" key="9">
    <source>
        <dbReference type="ARBA" id="ARBA00023180"/>
    </source>
</evidence>
<dbReference type="InterPro" id="IPR001828">
    <property type="entry name" value="ANF_lig-bd_rcpt"/>
</dbReference>
<evidence type="ECO:0000256" key="16">
    <source>
        <dbReference type="SAM" id="SignalP"/>
    </source>
</evidence>
<name>A0A815ILL3_ADIRI</name>
<dbReference type="Gene3D" id="3.40.50.2300">
    <property type="match status" value="2"/>
</dbReference>
<keyword evidence="9" id="KW-0325">Glycoprotein</keyword>